<protein>
    <recommendedName>
        <fullName evidence="3">PRC-barrel domain-containing protein</fullName>
    </recommendedName>
</protein>
<dbReference type="AlphaFoldDB" id="A0A7X3GYA9"/>
<dbReference type="Pfam" id="PF05239">
    <property type="entry name" value="PRC"/>
    <property type="match status" value="1"/>
</dbReference>
<gene>
    <name evidence="4" type="ORF">GPM19_02700</name>
</gene>
<dbReference type="Gene3D" id="2.30.30.240">
    <property type="entry name" value="PRC-barrel domain"/>
    <property type="match status" value="1"/>
</dbReference>
<feature type="chain" id="PRO_5030535067" description="PRC-barrel domain-containing protein" evidence="2">
    <location>
        <begin position="24"/>
        <end position="255"/>
    </location>
</feature>
<sequence length="255" mass="27838">MKRTVIAIAVGALSAGMVSGVLAQNEEQTDQQEAGQAEGTTVVVDEQAADVQVEQEPPTVTVEQQSPDVTITQPEPEVHVEQAEPDVEIQEAEPEVTVEEQGEAEVQVERSGEVDVEMQREERQQQEDQQQTQTTTQQQATDEQESSLMSMQASELEGMMVVTSQGEEMGDIDRIARHTQDGQLYGIVSTGGFLGFGAEELAIPLEALGVQGDQLVSQQQRSEEQLRSAAEDYREEDFDEVEGDQRLSDARGGSS</sequence>
<dbReference type="Proteomes" id="UP000437638">
    <property type="component" value="Unassembled WGS sequence"/>
</dbReference>
<comment type="caution">
    <text evidence="4">The sequence shown here is derived from an EMBL/GenBank/DDBJ whole genome shotgun (WGS) entry which is preliminary data.</text>
</comment>
<proteinExistence type="predicted"/>
<evidence type="ECO:0000256" key="2">
    <source>
        <dbReference type="SAM" id="SignalP"/>
    </source>
</evidence>
<dbReference type="InterPro" id="IPR011033">
    <property type="entry name" value="PRC_barrel-like_sf"/>
</dbReference>
<dbReference type="InterPro" id="IPR027275">
    <property type="entry name" value="PRC-brl_dom"/>
</dbReference>
<feature type="signal peptide" evidence="2">
    <location>
        <begin position="1"/>
        <end position="23"/>
    </location>
</feature>
<feature type="domain" description="PRC-barrel" evidence="3">
    <location>
        <begin position="151"/>
        <end position="207"/>
    </location>
</feature>
<accession>A0A7X3GYA9</accession>
<dbReference type="PANTHER" id="PTHR36505">
    <property type="entry name" value="BLR1072 PROTEIN"/>
    <property type="match status" value="1"/>
</dbReference>
<evidence type="ECO:0000313" key="5">
    <source>
        <dbReference type="Proteomes" id="UP000437638"/>
    </source>
</evidence>
<keyword evidence="5" id="KW-1185">Reference proteome</keyword>
<dbReference type="RefSeq" id="WP_160417352.1">
    <property type="nucleotide sequence ID" value="NZ_WTKP01000002.1"/>
</dbReference>
<feature type="compositionally biased region" description="Polar residues" evidence="1">
    <location>
        <begin position="61"/>
        <end position="73"/>
    </location>
</feature>
<feature type="region of interest" description="Disordered" evidence="1">
    <location>
        <begin position="51"/>
        <end position="151"/>
    </location>
</feature>
<dbReference type="EMBL" id="WTKP01000002">
    <property type="protein sequence ID" value="MWJ27123.1"/>
    <property type="molecule type" value="Genomic_DNA"/>
</dbReference>
<name>A0A7X3GYA9_9GAMM</name>
<evidence type="ECO:0000256" key="1">
    <source>
        <dbReference type="SAM" id="MobiDB-lite"/>
    </source>
</evidence>
<feature type="region of interest" description="Disordered" evidence="1">
    <location>
        <begin position="216"/>
        <end position="255"/>
    </location>
</feature>
<organism evidence="4 5">
    <name type="scientific">Vreelandella zhuhanensis</name>
    <dbReference type="NCBI Taxonomy" id="2684210"/>
    <lineage>
        <taxon>Bacteria</taxon>
        <taxon>Pseudomonadati</taxon>
        <taxon>Pseudomonadota</taxon>
        <taxon>Gammaproteobacteria</taxon>
        <taxon>Oceanospirillales</taxon>
        <taxon>Halomonadaceae</taxon>
        <taxon>Vreelandella</taxon>
    </lineage>
</organism>
<reference evidence="4 5" key="1">
    <citation type="submission" date="2019-12" db="EMBL/GenBank/DDBJ databases">
        <title>Halomonas rutogse sp. nov. isolated from two lakes on Tibetan Plateau.</title>
        <authorList>
            <person name="Gao P."/>
        </authorList>
    </citation>
    <scope>NUCLEOTIDE SEQUENCE [LARGE SCALE GENOMIC DNA]</scope>
    <source>
        <strain evidence="4 5">ZH2S</strain>
    </source>
</reference>
<feature type="compositionally biased region" description="Basic and acidic residues" evidence="1">
    <location>
        <begin position="107"/>
        <end position="126"/>
    </location>
</feature>
<feature type="compositionally biased region" description="Low complexity" evidence="1">
    <location>
        <begin position="127"/>
        <end position="141"/>
    </location>
</feature>
<dbReference type="PANTHER" id="PTHR36505:SF1">
    <property type="entry name" value="BLR1072 PROTEIN"/>
    <property type="match status" value="1"/>
</dbReference>
<feature type="compositionally biased region" description="Acidic residues" evidence="1">
    <location>
        <begin position="83"/>
        <end position="103"/>
    </location>
</feature>
<feature type="compositionally biased region" description="Acidic residues" evidence="1">
    <location>
        <begin position="233"/>
        <end position="242"/>
    </location>
</feature>
<dbReference type="SUPFAM" id="SSF50346">
    <property type="entry name" value="PRC-barrel domain"/>
    <property type="match status" value="1"/>
</dbReference>
<evidence type="ECO:0000313" key="4">
    <source>
        <dbReference type="EMBL" id="MWJ27123.1"/>
    </source>
</evidence>
<keyword evidence="2" id="KW-0732">Signal</keyword>
<evidence type="ECO:0000259" key="3">
    <source>
        <dbReference type="Pfam" id="PF05239"/>
    </source>
</evidence>
<feature type="compositionally biased region" description="Basic and acidic residues" evidence="1">
    <location>
        <begin position="221"/>
        <end position="232"/>
    </location>
</feature>